<sequence length="154" mass="15479">MTRRPATTARWKIVGGGPLYKFSSTGGAASAGTASALAVALADEACATASMLGLTTKDVVADGFTVANAGETESWSSRRVAPRTESATATTLGALGVGAVGVSRTGFETTDSAWDFAAERGLCRALDAEVLLVDDAADDDGLSDPDPVSAHATP</sequence>
<name>A0AAD1HIL6_9MYCO</name>
<organism evidence="1 2">
    <name type="scientific">Mycolicibacterium aichiense</name>
    <dbReference type="NCBI Taxonomy" id="1799"/>
    <lineage>
        <taxon>Bacteria</taxon>
        <taxon>Bacillati</taxon>
        <taxon>Actinomycetota</taxon>
        <taxon>Actinomycetes</taxon>
        <taxon>Mycobacteriales</taxon>
        <taxon>Mycobacteriaceae</taxon>
        <taxon>Mycolicibacterium</taxon>
    </lineage>
</organism>
<dbReference type="AlphaFoldDB" id="A0AAD1HIL6"/>
<proteinExistence type="predicted"/>
<accession>A0AAD1HIL6</accession>
<dbReference type="KEGG" id="maic:MAIC_03970"/>
<evidence type="ECO:0000313" key="1">
    <source>
        <dbReference type="EMBL" id="BBX05594.1"/>
    </source>
</evidence>
<keyword evidence="2" id="KW-1185">Reference proteome</keyword>
<dbReference type="EMBL" id="AP022561">
    <property type="protein sequence ID" value="BBX05594.1"/>
    <property type="molecule type" value="Genomic_DNA"/>
</dbReference>
<protein>
    <submittedName>
        <fullName evidence="1">Uncharacterized protein</fullName>
    </submittedName>
</protein>
<reference evidence="1 2" key="1">
    <citation type="journal article" date="2019" name="Emerg. Microbes Infect.">
        <title>Comprehensive subspecies identification of 175 nontuberculous mycobacteria species based on 7547 genomic profiles.</title>
        <authorList>
            <person name="Matsumoto Y."/>
            <person name="Kinjo T."/>
            <person name="Motooka D."/>
            <person name="Nabeya D."/>
            <person name="Jung N."/>
            <person name="Uechi K."/>
            <person name="Horii T."/>
            <person name="Iida T."/>
            <person name="Fujita J."/>
            <person name="Nakamura S."/>
        </authorList>
    </citation>
    <scope>NUCLEOTIDE SEQUENCE [LARGE SCALE GENOMIC DNA]</scope>
    <source>
        <strain evidence="1 2">JCM 6376</strain>
    </source>
</reference>
<evidence type="ECO:0000313" key="2">
    <source>
        <dbReference type="Proteomes" id="UP000467327"/>
    </source>
</evidence>
<gene>
    <name evidence="1" type="ORF">MAIC_03970</name>
</gene>
<dbReference type="Proteomes" id="UP000467327">
    <property type="component" value="Chromosome"/>
</dbReference>